<reference evidence="1 2" key="1">
    <citation type="submission" date="2018-12" db="EMBL/GenBank/DDBJ databases">
        <title>Glycomyces sp. YIM 121974 draft genome.</title>
        <authorList>
            <person name="Li Q."/>
        </authorList>
    </citation>
    <scope>NUCLEOTIDE SEQUENCE [LARGE SCALE GENOMIC DNA]</scope>
    <source>
        <strain evidence="1 2">YIM 121974</strain>
    </source>
</reference>
<dbReference type="Proteomes" id="UP000277256">
    <property type="component" value="Unassembled WGS sequence"/>
</dbReference>
<proteinExistence type="predicted"/>
<dbReference type="OrthoDB" id="5396211at2"/>
<dbReference type="PANTHER" id="PTHR37310">
    <property type="entry name" value="CYTOPLASMIC PROTEIN-RELATED"/>
    <property type="match status" value="1"/>
</dbReference>
<dbReference type="InterPro" id="IPR044543">
    <property type="entry name" value="YHJQ-like"/>
</dbReference>
<evidence type="ECO:0000313" key="1">
    <source>
        <dbReference type="EMBL" id="RRR99287.1"/>
    </source>
</evidence>
<protein>
    <submittedName>
        <fullName evidence="1">Four-helix bundle copper-binding protein</fullName>
    </submittedName>
</protein>
<evidence type="ECO:0000313" key="2">
    <source>
        <dbReference type="Proteomes" id="UP000277256"/>
    </source>
</evidence>
<dbReference type="Gene3D" id="1.20.1270.360">
    <property type="match status" value="1"/>
</dbReference>
<dbReference type="Pfam" id="PF03860">
    <property type="entry name" value="Csp"/>
    <property type="match status" value="1"/>
</dbReference>
<organism evidence="1 2">
    <name type="scientific">Glycomyces terrestris</name>
    <dbReference type="NCBI Taxonomy" id="2493553"/>
    <lineage>
        <taxon>Bacteria</taxon>
        <taxon>Bacillati</taxon>
        <taxon>Actinomycetota</taxon>
        <taxon>Actinomycetes</taxon>
        <taxon>Glycomycetales</taxon>
        <taxon>Glycomycetaceae</taxon>
        <taxon>Glycomyces</taxon>
    </lineage>
</organism>
<dbReference type="CDD" id="cd08026">
    <property type="entry name" value="DUF326"/>
    <property type="match status" value="1"/>
</dbReference>
<dbReference type="RefSeq" id="WP_125247801.1">
    <property type="nucleotide sequence ID" value="NZ_RSEB01000003.1"/>
</dbReference>
<sequence>MELVNEMIKNYPADLDGIDQEKLARCIRECLSCAQACTACADACLGEEDVAALVNCVRTNLDCADICFATGQVLSRHTGYDAAITRGMLEVCATACRACAELCEGHAAMEHCAQCAQECRICEQVCRELLATLG</sequence>
<gene>
    <name evidence="1" type="ORF">EIW28_11205</name>
</gene>
<comment type="caution">
    <text evidence="1">The sequence shown here is derived from an EMBL/GenBank/DDBJ whole genome shotgun (WGS) entry which is preliminary data.</text>
</comment>
<keyword evidence="2" id="KW-1185">Reference proteome</keyword>
<dbReference type="PANTHER" id="PTHR37310:SF1">
    <property type="entry name" value="CYTOPLASMIC PROTEIN"/>
    <property type="match status" value="1"/>
</dbReference>
<dbReference type="EMBL" id="RSEB01000003">
    <property type="protein sequence ID" value="RRR99287.1"/>
    <property type="molecule type" value="Genomic_DNA"/>
</dbReference>
<accession>A0A426UXI8</accession>
<dbReference type="InterPro" id="IPR005560">
    <property type="entry name" value="Csp_YhjQ"/>
</dbReference>
<dbReference type="AlphaFoldDB" id="A0A426UXI8"/>
<name>A0A426UXI8_9ACTN</name>